<dbReference type="GO" id="GO:0005829">
    <property type="term" value="C:cytosol"/>
    <property type="evidence" value="ECO:0007669"/>
    <property type="project" value="TreeGrafter"/>
</dbReference>
<dbReference type="Gene3D" id="3.40.50.620">
    <property type="entry name" value="HUPs"/>
    <property type="match status" value="1"/>
</dbReference>
<dbReference type="InterPro" id="IPR001962">
    <property type="entry name" value="Asn_synthase"/>
</dbReference>
<organism evidence="4">
    <name type="scientific">marine sediment metagenome</name>
    <dbReference type="NCBI Taxonomy" id="412755"/>
    <lineage>
        <taxon>unclassified sequences</taxon>
        <taxon>metagenomes</taxon>
        <taxon>ecological metagenomes</taxon>
    </lineage>
</organism>
<evidence type="ECO:0000256" key="1">
    <source>
        <dbReference type="ARBA" id="ARBA00022741"/>
    </source>
</evidence>
<evidence type="ECO:0000256" key="2">
    <source>
        <dbReference type="ARBA" id="ARBA00022840"/>
    </source>
</evidence>
<dbReference type="GO" id="GO:0004066">
    <property type="term" value="F:asparagine synthase (glutamine-hydrolyzing) activity"/>
    <property type="evidence" value="ECO:0007669"/>
    <property type="project" value="InterPro"/>
</dbReference>
<dbReference type="GO" id="GO:0005524">
    <property type="term" value="F:ATP binding"/>
    <property type="evidence" value="ECO:0007669"/>
    <property type="project" value="UniProtKB-KW"/>
</dbReference>
<dbReference type="CDD" id="cd01991">
    <property type="entry name" value="Asn_synthase_B_C"/>
    <property type="match status" value="1"/>
</dbReference>
<keyword evidence="1" id="KW-0547">Nucleotide-binding</keyword>
<dbReference type="AlphaFoldDB" id="X1LBF2"/>
<dbReference type="PANTHER" id="PTHR11772:SF46">
    <property type="entry name" value="ASPARAGINE SYNTHETASE DOMAIN-CONTAINING PROTEIN"/>
    <property type="match status" value="1"/>
</dbReference>
<evidence type="ECO:0000259" key="3">
    <source>
        <dbReference type="Pfam" id="PF00733"/>
    </source>
</evidence>
<feature type="domain" description="Asparagine synthetase" evidence="3">
    <location>
        <begin position="8"/>
        <end position="135"/>
    </location>
</feature>
<protein>
    <recommendedName>
        <fullName evidence="3">Asparagine synthetase domain-containing protein</fullName>
    </recommendedName>
</protein>
<dbReference type="InterPro" id="IPR050795">
    <property type="entry name" value="Asn_Synthetase"/>
</dbReference>
<sequence length="139" mass="14753">MEVLIDEIRKKLTRAVGESEAEGLLLSGGLDSSILAALAPGVSAFTVTLAPYGEDGEYAQILTQILPIKSYHRMIGIEEAVDSIPAVIGILKSFDPAIPNDIATYFGLKLAKEIGAKSVMTGDGADELFAGYSFMFDLP</sequence>
<feature type="non-terminal residue" evidence="4">
    <location>
        <position position="139"/>
    </location>
</feature>
<gene>
    <name evidence="4" type="ORF">S06H3_09546</name>
</gene>
<evidence type="ECO:0000313" key="4">
    <source>
        <dbReference type="EMBL" id="GAI16637.1"/>
    </source>
</evidence>
<accession>X1LBF2</accession>
<dbReference type="EMBL" id="BARV01004235">
    <property type="protein sequence ID" value="GAI16637.1"/>
    <property type="molecule type" value="Genomic_DNA"/>
</dbReference>
<reference evidence="4" key="1">
    <citation type="journal article" date="2014" name="Front. Microbiol.">
        <title>High frequency of phylogenetically diverse reductive dehalogenase-homologous genes in deep subseafloor sedimentary metagenomes.</title>
        <authorList>
            <person name="Kawai M."/>
            <person name="Futagami T."/>
            <person name="Toyoda A."/>
            <person name="Takaki Y."/>
            <person name="Nishi S."/>
            <person name="Hori S."/>
            <person name="Arai W."/>
            <person name="Tsubouchi T."/>
            <person name="Morono Y."/>
            <person name="Uchiyama I."/>
            <person name="Ito T."/>
            <person name="Fujiyama A."/>
            <person name="Inagaki F."/>
            <person name="Takami H."/>
        </authorList>
    </citation>
    <scope>NUCLEOTIDE SEQUENCE</scope>
    <source>
        <strain evidence="4">Expedition CK06-06</strain>
    </source>
</reference>
<comment type="caution">
    <text evidence="4">The sequence shown here is derived from an EMBL/GenBank/DDBJ whole genome shotgun (WGS) entry which is preliminary data.</text>
</comment>
<dbReference type="GO" id="GO:0006529">
    <property type="term" value="P:asparagine biosynthetic process"/>
    <property type="evidence" value="ECO:0007669"/>
    <property type="project" value="InterPro"/>
</dbReference>
<keyword evidence="2" id="KW-0067">ATP-binding</keyword>
<proteinExistence type="predicted"/>
<dbReference type="InterPro" id="IPR014729">
    <property type="entry name" value="Rossmann-like_a/b/a_fold"/>
</dbReference>
<dbReference type="SUPFAM" id="SSF52402">
    <property type="entry name" value="Adenine nucleotide alpha hydrolases-like"/>
    <property type="match status" value="1"/>
</dbReference>
<name>X1LBF2_9ZZZZ</name>
<dbReference type="Pfam" id="PF00733">
    <property type="entry name" value="Asn_synthase"/>
    <property type="match status" value="1"/>
</dbReference>
<dbReference type="PANTHER" id="PTHR11772">
    <property type="entry name" value="ASPARAGINE SYNTHETASE"/>
    <property type="match status" value="1"/>
</dbReference>